<comment type="caution">
    <text evidence="4">The sequence shown here is derived from an EMBL/GenBank/DDBJ whole genome shotgun (WGS) entry which is preliminary data.</text>
</comment>
<protein>
    <submittedName>
        <fullName evidence="4">DNA damage-inducible protein DinB</fullName>
    </submittedName>
</protein>
<feature type="binding site" evidence="3">
    <location>
        <position position="146"/>
    </location>
    <ligand>
        <name>a divalent metal cation</name>
        <dbReference type="ChEBI" id="CHEBI:60240"/>
    </ligand>
</feature>
<dbReference type="SUPFAM" id="SSF109854">
    <property type="entry name" value="DinB/YfiT-like putative metalloenzymes"/>
    <property type="match status" value="1"/>
</dbReference>
<dbReference type="InterPro" id="IPR034660">
    <property type="entry name" value="DinB/YfiT-like"/>
</dbReference>
<keyword evidence="5" id="KW-1185">Reference proteome</keyword>
<evidence type="ECO:0000256" key="3">
    <source>
        <dbReference type="PIRSR" id="PIRSR607837-1"/>
    </source>
</evidence>
<dbReference type="Pfam" id="PF05163">
    <property type="entry name" value="DinB"/>
    <property type="match status" value="1"/>
</dbReference>
<evidence type="ECO:0000313" key="4">
    <source>
        <dbReference type="EMBL" id="GGZ38541.1"/>
    </source>
</evidence>
<dbReference type="EMBL" id="BMWX01000008">
    <property type="protein sequence ID" value="GGZ38541.1"/>
    <property type="molecule type" value="Genomic_DNA"/>
</dbReference>
<sequence length="167" mass="19239">MKTQEVASSQELFISTAAMLGHWQGHRSLTRRAIEAFPEDKLFSFSIGGMRPFAQMVMEMIEIAGPGVESLATGKWEKVEEFDHTKSMPSTKAGLLELWDKVTKIIDDTWPTISPERFQQLEVAFGQYEGLNYNTLLYFVDNEIHHRGQAYVYLRAMGIEPPFFWER</sequence>
<evidence type="ECO:0000256" key="2">
    <source>
        <dbReference type="ARBA" id="ARBA00022723"/>
    </source>
</evidence>
<keyword evidence="2 3" id="KW-0479">Metal-binding</keyword>
<dbReference type="Proteomes" id="UP000619457">
    <property type="component" value="Unassembled WGS sequence"/>
</dbReference>
<reference evidence="4" key="2">
    <citation type="submission" date="2020-09" db="EMBL/GenBank/DDBJ databases">
        <authorList>
            <person name="Sun Q."/>
            <person name="Kim S."/>
        </authorList>
    </citation>
    <scope>NUCLEOTIDE SEQUENCE</scope>
    <source>
        <strain evidence="4">KCTC 12368</strain>
    </source>
</reference>
<accession>A0A918UWR7</accession>
<reference evidence="4" key="1">
    <citation type="journal article" date="2014" name="Int. J. Syst. Evol. Microbiol.">
        <title>Complete genome sequence of Corynebacterium casei LMG S-19264T (=DSM 44701T), isolated from a smear-ripened cheese.</title>
        <authorList>
            <consortium name="US DOE Joint Genome Institute (JGI-PGF)"/>
            <person name="Walter F."/>
            <person name="Albersmeier A."/>
            <person name="Kalinowski J."/>
            <person name="Ruckert C."/>
        </authorList>
    </citation>
    <scope>NUCLEOTIDE SEQUENCE</scope>
    <source>
        <strain evidence="4">KCTC 12368</strain>
    </source>
</reference>
<gene>
    <name evidence="4" type="ORF">GCM10007049_34620</name>
</gene>
<evidence type="ECO:0000256" key="1">
    <source>
        <dbReference type="ARBA" id="ARBA00008635"/>
    </source>
</evidence>
<dbReference type="RefSeq" id="WP_018473554.1">
    <property type="nucleotide sequence ID" value="NZ_BMWX01000008.1"/>
</dbReference>
<evidence type="ECO:0000313" key="5">
    <source>
        <dbReference type="Proteomes" id="UP000619457"/>
    </source>
</evidence>
<dbReference type="GO" id="GO:0046872">
    <property type="term" value="F:metal ion binding"/>
    <property type="evidence" value="ECO:0007669"/>
    <property type="project" value="UniProtKB-KW"/>
</dbReference>
<dbReference type="Gene3D" id="1.20.120.450">
    <property type="entry name" value="dinb family like domain"/>
    <property type="match status" value="1"/>
</dbReference>
<comment type="similarity">
    <text evidence="1">Belongs to the DinB family.</text>
</comment>
<name>A0A918UWR7_9BACT</name>
<proteinExistence type="inferred from homology"/>
<dbReference type="InterPro" id="IPR007837">
    <property type="entry name" value="DinB"/>
</dbReference>
<organism evidence="4 5">
    <name type="scientific">Echinicola pacifica</name>
    <dbReference type="NCBI Taxonomy" id="346377"/>
    <lineage>
        <taxon>Bacteria</taxon>
        <taxon>Pseudomonadati</taxon>
        <taxon>Bacteroidota</taxon>
        <taxon>Cytophagia</taxon>
        <taxon>Cytophagales</taxon>
        <taxon>Cyclobacteriaceae</taxon>
        <taxon>Echinicola</taxon>
    </lineage>
</organism>
<dbReference type="AlphaFoldDB" id="A0A918UWR7"/>